<dbReference type="CTD" id="42506"/>
<evidence type="ECO:0000256" key="4">
    <source>
        <dbReference type="SAM" id="SignalP"/>
    </source>
</evidence>
<reference evidence="7" key="1">
    <citation type="submission" date="2025-08" db="UniProtKB">
        <authorList>
            <consortium name="RefSeq"/>
        </authorList>
    </citation>
    <scope>IDENTIFICATION</scope>
    <source>
        <strain evidence="7">11010-0011.00</strain>
        <tissue evidence="7">Whole body</tissue>
    </source>
</reference>
<feature type="domain" description="OBP47-like" evidence="5">
    <location>
        <begin position="45"/>
        <end position="177"/>
    </location>
</feature>
<dbReference type="GeneID" id="115623862"/>
<dbReference type="InterPro" id="IPR052295">
    <property type="entry name" value="Odorant-binding_protein"/>
</dbReference>
<dbReference type="OrthoDB" id="8118963at2759"/>
<evidence type="ECO:0000313" key="6">
    <source>
        <dbReference type="Proteomes" id="UP000504634"/>
    </source>
</evidence>
<keyword evidence="4" id="KW-0732">Signal</keyword>
<dbReference type="Gene3D" id="1.10.238.270">
    <property type="match status" value="1"/>
</dbReference>
<feature type="signal peptide" evidence="4">
    <location>
        <begin position="1"/>
        <end position="19"/>
    </location>
</feature>
<gene>
    <name evidence="7" type="primary">LOC115623862</name>
</gene>
<comment type="similarity">
    <text evidence="2">Belongs to the PBP/GOBP family.</text>
</comment>
<evidence type="ECO:0000256" key="2">
    <source>
        <dbReference type="ARBA" id="ARBA00008098"/>
    </source>
</evidence>
<accession>A0A6J2TGW7</accession>
<evidence type="ECO:0000256" key="3">
    <source>
        <dbReference type="ARBA" id="ARBA00022525"/>
    </source>
</evidence>
<organism evidence="6 7">
    <name type="scientific">Drosophila lebanonensis</name>
    <name type="common">Fruit fly</name>
    <name type="synonym">Scaptodrosophila lebanonensis</name>
    <dbReference type="NCBI Taxonomy" id="7225"/>
    <lineage>
        <taxon>Eukaryota</taxon>
        <taxon>Metazoa</taxon>
        <taxon>Ecdysozoa</taxon>
        <taxon>Arthropoda</taxon>
        <taxon>Hexapoda</taxon>
        <taxon>Insecta</taxon>
        <taxon>Pterygota</taxon>
        <taxon>Neoptera</taxon>
        <taxon>Endopterygota</taxon>
        <taxon>Diptera</taxon>
        <taxon>Brachycera</taxon>
        <taxon>Muscomorpha</taxon>
        <taxon>Ephydroidea</taxon>
        <taxon>Drosophilidae</taxon>
        <taxon>Scaptodrosophila</taxon>
    </lineage>
</organism>
<keyword evidence="3" id="KW-0964">Secreted</keyword>
<dbReference type="AlphaFoldDB" id="A0A6J2TGW7"/>
<dbReference type="GO" id="GO:0005576">
    <property type="term" value="C:extracellular region"/>
    <property type="evidence" value="ECO:0007669"/>
    <property type="project" value="UniProtKB-SubCell"/>
</dbReference>
<dbReference type="RefSeq" id="XP_030374267.1">
    <property type="nucleotide sequence ID" value="XM_030518407.1"/>
</dbReference>
<dbReference type="InterPro" id="IPR054577">
    <property type="entry name" value="OBP47-like_dom"/>
</dbReference>
<dbReference type="Proteomes" id="UP000504634">
    <property type="component" value="Unplaced"/>
</dbReference>
<comment type="subcellular location">
    <subcellularLocation>
        <location evidence="1">Secreted</location>
    </subcellularLocation>
</comment>
<protein>
    <submittedName>
        <fullName evidence="7">Uncharacterized protein LOC115623862</fullName>
    </submittedName>
</protein>
<evidence type="ECO:0000313" key="7">
    <source>
        <dbReference type="RefSeq" id="XP_030374267.1"/>
    </source>
</evidence>
<dbReference type="PANTHER" id="PTHR21066">
    <property type="entry name" value="ODORANT-BINDING PROTEIN 59A-RELATED"/>
    <property type="match status" value="1"/>
</dbReference>
<evidence type="ECO:0000259" key="5">
    <source>
        <dbReference type="Pfam" id="PF22651"/>
    </source>
</evidence>
<sequence>MNSSLLIFLLLWSVFGADAFNYTSCDQAKKPKMLSSCCKIPIYSEISKSCRKSIIRQNKTTNWNENKLALNACTAECVFKSSGYLLSNGSADLPAIQKDLKQRFKNDSVLAKVMNEAFNSCVDYAQKRTVEFEWLHVNIDCNYYPATLLACVMEQVYENCPSSKWKNSDECESMRKYLIACDDVHNSN</sequence>
<evidence type="ECO:0000256" key="1">
    <source>
        <dbReference type="ARBA" id="ARBA00004613"/>
    </source>
</evidence>
<feature type="chain" id="PRO_5027080787" evidence="4">
    <location>
        <begin position="20"/>
        <end position="188"/>
    </location>
</feature>
<proteinExistence type="inferred from homology"/>
<dbReference type="PANTHER" id="PTHR21066:SF15">
    <property type="entry name" value="GH25962P-RELATED"/>
    <property type="match status" value="1"/>
</dbReference>
<dbReference type="Pfam" id="PF22651">
    <property type="entry name" value="OBP47_like"/>
    <property type="match status" value="1"/>
</dbReference>
<keyword evidence="6" id="KW-1185">Reference proteome</keyword>
<name>A0A6J2TGW7_DROLE</name>